<dbReference type="Gene3D" id="2.60.120.10">
    <property type="entry name" value="Jelly Rolls"/>
    <property type="match status" value="1"/>
</dbReference>
<dbReference type="Proteomes" id="UP000199561">
    <property type="component" value="Unassembled WGS sequence"/>
</dbReference>
<dbReference type="CDD" id="cd02208">
    <property type="entry name" value="cupin_RmlC-like"/>
    <property type="match status" value="1"/>
</dbReference>
<accession>A0A1I4U1J6</accession>
<dbReference type="InterPro" id="IPR014710">
    <property type="entry name" value="RmlC-like_jellyroll"/>
</dbReference>
<dbReference type="InterPro" id="IPR013096">
    <property type="entry name" value="Cupin_2"/>
</dbReference>
<keyword evidence="3" id="KW-1185">Reference proteome</keyword>
<name>A0A1I4U1J6_9PROT</name>
<gene>
    <name evidence="2" type="ORF">SAMN05421880_1378</name>
</gene>
<proteinExistence type="predicted"/>
<organism evidence="2 3">
    <name type="scientific">Nitrosomonas nitrosa</name>
    <dbReference type="NCBI Taxonomy" id="52442"/>
    <lineage>
        <taxon>Bacteria</taxon>
        <taxon>Pseudomonadati</taxon>
        <taxon>Pseudomonadota</taxon>
        <taxon>Betaproteobacteria</taxon>
        <taxon>Nitrosomonadales</taxon>
        <taxon>Nitrosomonadaceae</taxon>
        <taxon>Nitrosomonas</taxon>
    </lineage>
</organism>
<dbReference type="Pfam" id="PF07883">
    <property type="entry name" value="Cupin_2"/>
    <property type="match status" value="1"/>
</dbReference>
<dbReference type="InterPro" id="IPR011051">
    <property type="entry name" value="RmlC_Cupin_sf"/>
</dbReference>
<dbReference type="SUPFAM" id="SSF51182">
    <property type="entry name" value="RmlC-like cupins"/>
    <property type="match status" value="1"/>
</dbReference>
<dbReference type="STRING" id="52442.SAMN05421880_1378"/>
<sequence>MKATVSDLLQRIPGKVTEEWPMGEPFALAFAHGSMSVELYAPRGTDIQTPYDQDELYFIHTGCGEFVMAGKRHSFEAGTVFFVPAHVEHRFENFSDNFSTWVVFWGPKGGEKCA</sequence>
<evidence type="ECO:0000313" key="3">
    <source>
        <dbReference type="Proteomes" id="UP000199561"/>
    </source>
</evidence>
<evidence type="ECO:0000313" key="2">
    <source>
        <dbReference type="EMBL" id="SFM82701.1"/>
    </source>
</evidence>
<protein>
    <submittedName>
        <fullName evidence="2">Cupin domain-containing protein</fullName>
    </submittedName>
</protein>
<dbReference type="EMBL" id="FOUF01000037">
    <property type="protein sequence ID" value="SFM82701.1"/>
    <property type="molecule type" value="Genomic_DNA"/>
</dbReference>
<evidence type="ECO:0000259" key="1">
    <source>
        <dbReference type="Pfam" id="PF07883"/>
    </source>
</evidence>
<dbReference type="RefSeq" id="WP_177182378.1">
    <property type="nucleotide sequence ID" value="NZ_FOUF01000037.1"/>
</dbReference>
<reference evidence="2 3" key="1">
    <citation type="submission" date="2016-10" db="EMBL/GenBank/DDBJ databases">
        <authorList>
            <person name="de Groot N.N."/>
        </authorList>
    </citation>
    <scope>NUCLEOTIDE SEQUENCE [LARGE SCALE GENOMIC DNA]</scope>
    <source>
        <strain evidence="2 3">Nm146</strain>
    </source>
</reference>
<feature type="domain" description="Cupin type-2" evidence="1">
    <location>
        <begin position="41"/>
        <end position="97"/>
    </location>
</feature>
<dbReference type="AlphaFoldDB" id="A0A1I4U1J6"/>